<protein>
    <submittedName>
        <fullName evidence="2">Bifunctional DNA primase/polymerase-like protein</fullName>
    </submittedName>
</protein>
<dbReference type="CDD" id="cd04859">
    <property type="entry name" value="Prim_Pol"/>
    <property type="match status" value="1"/>
</dbReference>
<dbReference type="SMART" id="SM00943">
    <property type="entry name" value="Prim-Pol"/>
    <property type="match status" value="1"/>
</dbReference>
<keyword evidence="3" id="KW-1185">Reference proteome</keyword>
<dbReference type="RefSeq" id="WP_141998864.1">
    <property type="nucleotide sequence ID" value="NZ_VFML01000001.1"/>
</dbReference>
<dbReference type="OrthoDB" id="3218228at2"/>
<evidence type="ECO:0000313" key="3">
    <source>
        <dbReference type="Proteomes" id="UP000320876"/>
    </source>
</evidence>
<sequence>MDTAHHALTDWALYLATMGWPVFPIQPGTKIPHGHRQDRCPRTGTCAHGHLTPEQYATTDPDRITHAWATHPWNIGIATGPAQLTVLDCDQPKDSSDAEDGATALARLATERGVTLPTTYTVTTPRGGRHLYFTTPPGVTLRNTKGLLATWLDSRATGGYVLGPGSVLPEGGYELEDDTDPVELPGWLVQALSHRPAAALSERAEKPVARPDAWATTGLAEECRAVREAPPGHHNEVLSRAAYRVGQIVGAGLLDHFTARQDLLVAAQHLVTADCGCTRAEVARVIDARLPAGMTQPRHPATDATIRKDAA</sequence>
<feature type="domain" description="DNA primase/polymerase bifunctional N-terminal" evidence="1">
    <location>
        <begin position="12"/>
        <end position="188"/>
    </location>
</feature>
<name>A0A542DJJ6_AMYCI</name>
<reference evidence="2 3" key="1">
    <citation type="submission" date="2019-06" db="EMBL/GenBank/DDBJ databases">
        <title>Sequencing the genomes of 1000 actinobacteria strains.</title>
        <authorList>
            <person name="Klenk H.-P."/>
        </authorList>
    </citation>
    <scope>NUCLEOTIDE SEQUENCE [LARGE SCALE GENOMIC DNA]</scope>
    <source>
        <strain evidence="2 3">DSM 45679</strain>
    </source>
</reference>
<dbReference type="EMBL" id="VFML01000001">
    <property type="protein sequence ID" value="TQJ03268.1"/>
    <property type="molecule type" value="Genomic_DNA"/>
</dbReference>
<dbReference type="SUPFAM" id="SSF56747">
    <property type="entry name" value="Prim-pol domain"/>
    <property type="match status" value="1"/>
</dbReference>
<proteinExistence type="predicted"/>
<dbReference type="AlphaFoldDB" id="A0A542DJJ6"/>
<dbReference type="Proteomes" id="UP000320876">
    <property type="component" value="Unassembled WGS sequence"/>
</dbReference>
<evidence type="ECO:0000259" key="1">
    <source>
        <dbReference type="SMART" id="SM00943"/>
    </source>
</evidence>
<accession>A0A542DJJ6</accession>
<dbReference type="InterPro" id="IPR015330">
    <property type="entry name" value="DNA_primase/pol_bifunc_N"/>
</dbReference>
<organism evidence="2 3">
    <name type="scientific">Amycolatopsis cihanbeyliensis</name>
    <dbReference type="NCBI Taxonomy" id="1128664"/>
    <lineage>
        <taxon>Bacteria</taxon>
        <taxon>Bacillati</taxon>
        <taxon>Actinomycetota</taxon>
        <taxon>Actinomycetes</taxon>
        <taxon>Pseudonocardiales</taxon>
        <taxon>Pseudonocardiaceae</taxon>
        <taxon>Amycolatopsis</taxon>
    </lineage>
</organism>
<evidence type="ECO:0000313" key="2">
    <source>
        <dbReference type="EMBL" id="TQJ03268.1"/>
    </source>
</evidence>
<dbReference type="Pfam" id="PF09250">
    <property type="entry name" value="Prim-Pol"/>
    <property type="match status" value="1"/>
</dbReference>
<gene>
    <name evidence="2" type="ORF">FB471_3023</name>
</gene>
<comment type="caution">
    <text evidence="2">The sequence shown here is derived from an EMBL/GenBank/DDBJ whole genome shotgun (WGS) entry which is preliminary data.</text>
</comment>